<evidence type="ECO:0000259" key="2">
    <source>
        <dbReference type="Pfam" id="PF02906"/>
    </source>
</evidence>
<dbReference type="Gene3D" id="3.40.50.1780">
    <property type="match status" value="1"/>
</dbReference>
<comment type="caution">
    <text evidence="3">The sequence shown here is derived from an EMBL/GenBank/DDBJ whole genome shotgun (WGS) entry which is preliminary data.</text>
</comment>
<protein>
    <submittedName>
        <fullName evidence="3">Cytosolic Fe-S cluster assembly factor narfl</fullName>
    </submittedName>
</protein>
<dbReference type="AlphaFoldDB" id="A0A5D3E5I9"/>
<dbReference type="EMBL" id="SSTD01000141">
    <property type="protein sequence ID" value="TYK30861.1"/>
    <property type="molecule type" value="Genomic_DNA"/>
</dbReference>
<dbReference type="InterPro" id="IPR009016">
    <property type="entry name" value="Fe_hydrogenase"/>
</dbReference>
<organism evidence="3 4">
    <name type="scientific">Cucumis melo var. makuwa</name>
    <name type="common">Oriental melon</name>
    <dbReference type="NCBI Taxonomy" id="1194695"/>
    <lineage>
        <taxon>Eukaryota</taxon>
        <taxon>Viridiplantae</taxon>
        <taxon>Streptophyta</taxon>
        <taxon>Embryophyta</taxon>
        <taxon>Tracheophyta</taxon>
        <taxon>Spermatophyta</taxon>
        <taxon>Magnoliopsida</taxon>
        <taxon>eudicotyledons</taxon>
        <taxon>Gunneridae</taxon>
        <taxon>Pentapetalae</taxon>
        <taxon>rosids</taxon>
        <taxon>fabids</taxon>
        <taxon>Cucurbitales</taxon>
        <taxon>Cucurbitaceae</taxon>
        <taxon>Benincaseae</taxon>
        <taxon>Cucumis</taxon>
    </lineage>
</organism>
<comment type="similarity">
    <text evidence="1">Belongs to the NARF family.</text>
</comment>
<gene>
    <name evidence="3" type="ORF">E5676_scaffold455G00610</name>
</gene>
<dbReference type="InterPro" id="IPR004108">
    <property type="entry name" value="Fe_hydrogenase_lsu_C"/>
</dbReference>
<evidence type="ECO:0000313" key="3">
    <source>
        <dbReference type="EMBL" id="TYK30861.1"/>
    </source>
</evidence>
<reference evidence="3 4" key="1">
    <citation type="submission" date="2019-08" db="EMBL/GenBank/DDBJ databases">
        <title>Draft genome sequences of two oriental melons (Cucumis melo L. var makuwa).</title>
        <authorList>
            <person name="Kwon S.-Y."/>
        </authorList>
    </citation>
    <scope>NUCLEOTIDE SEQUENCE [LARGE SCALE GENOMIC DNA]</scope>
    <source>
        <strain evidence="4">cv. Chang Bougi</strain>
        <tissue evidence="3">Leaf</tissue>
    </source>
</reference>
<dbReference type="Proteomes" id="UP000321947">
    <property type="component" value="Unassembled WGS sequence"/>
</dbReference>
<feature type="domain" description="Iron hydrogenase large subunit C-terminal" evidence="2">
    <location>
        <begin position="101"/>
        <end position="199"/>
    </location>
</feature>
<dbReference type="InterPro" id="IPR050340">
    <property type="entry name" value="Cytosolic_Fe-S_CAF"/>
</dbReference>
<sequence length="226" mass="24542">MSEKFSATLRIGDLNDFIAPSQACIVSLKGLKATTTKPDKVEVSASRMQLKAEPVKISLKDCLACRPAFMYDCSGCVTSAETVMLEKQSLDEFLSNINKGKVVIVSLSPQSRASLAVHFGISPLKATNYEVLGVGQVFKKLTTFFKSMGVKAIFDTSCSRDLTLIEACNEFIARYRNSQLDNEEKCNSSVPMISSACPVEGECLFFSGRTELVGKCHLSLNGPVGQ</sequence>
<dbReference type="Pfam" id="PF02906">
    <property type="entry name" value="Fe_hyd_lg_C"/>
    <property type="match status" value="1"/>
</dbReference>
<dbReference type="PANTHER" id="PTHR11615">
    <property type="entry name" value="NITRATE, FORMATE, IRON DEHYDROGENASE"/>
    <property type="match status" value="1"/>
</dbReference>
<dbReference type="SUPFAM" id="SSF53920">
    <property type="entry name" value="Fe-only hydrogenase"/>
    <property type="match status" value="1"/>
</dbReference>
<proteinExistence type="inferred from homology"/>
<name>A0A5D3E5I9_CUCMM</name>
<accession>A0A5D3E5I9</accession>
<evidence type="ECO:0000256" key="1">
    <source>
        <dbReference type="ARBA" id="ARBA00006596"/>
    </source>
</evidence>
<evidence type="ECO:0000313" key="4">
    <source>
        <dbReference type="Proteomes" id="UP000321947"/>
    </source>
</evidence>